<name>A0A3T0HTL8_9BACI</name>
<dbReference type="Pfam" id="PF24517">
    <property type="entry name" value="CBM96"/>
    <property type="match status" value="1"/>
</dbReference>
<dbReference type="Gene3D" id="2.60.120.970">
    <property type="match status" value="1"/>
</dbReference>
<keyword evidence="3" id="KW-0732">Signal</keyword>
<evidence type="ECO:0000259" key="4">
    <source>
        <dbReference type="Pfam" id="PF02638"/>
    </source>
</evidence>
<reference evidence="6 7" key="1">
    <citation type="submission" date="2017-07" db="EMBL/GenBank/DDBJ databases">
        <title>The complete genome sequence of Bacillus mesonae strain H20-5, an efficient strain improving plant abiotic stress resistance.</title>
        <authorList>
            <person name="Kim S.Y."/>
            <person name="Song H."/>
            <person name="Sang M.K."/>
            <person name="Weon H.-Y."/>
            <person name="Song J."/>
        </authorList>
    </citation>
    <scope>NUCLEOTIDE SEQUENCE [LARGE SCALE GENOMIC DNA]</scope>
    <source>
        <strain evidence="6 7">H20-5</strain>
    </source>
</reference>
<dbReference type="OrthoDB" id="9794671at2"/>
<dbReference type="PANTHER" id="PTHR43405">
    <property type="entry name" value="GLYCOSYL HYDROLASE DIGH"/>
    <property type="match status" value="1"/>
</dbReference>
<evidence type="ECO:0000313" key="7">
    <source>
        <dbReference type="Proteomes" id="UP000282892"/>
    </source>
</evidence>
<dbReference type="GO" id="GO:0005576">
    <property type="term" value="C:extracellular region"/>
    <property type="evidence" value="ECO:0007669"/>
    <property type="project" value="UniProtKB-SubCell"/>
</dbReference>
<dbReference type="EMBL" id="CP022572">
    <property type="protein sequence ID" value="AZU60387.1"/>
    <property type="molecule type" value="Genomic_DNA"/>
</dbReference>
<gene>
    <name evidence="6" type="ORF">CHR53_03390</name>
</gene>
<dbReference type="RefSeq" id="WP_127484993.1">
    <property type="nucleotide sequence ID" value="NZ_CP022572.1"/>
</dbReference>
<dbReference type="InterPro" id="IPR017853">
    <property type="entry name" value="GH"/>
</dbReference>
<feature type="domain" description="Glycosyl hydrolase-like 10" evidence="4">
    <location>
        <begin position="227"/>
        <end position="514"/>
    </location>
</feature>
<accession>A0A3T0HTL8</accession>
<dbReference type="InterPro" id="IPR055372">
    <property type="entry name" value="CBM96"/>
</dbReference>
<organism evidence="6 7">
    <name type="scientific">Neobacillus mesonae</name>
    <dbReference type="NCBI Taxonomy" id="1193713"/>
    <lineage>
        <taxon>Bacteria</taxon>
        <taxon>Bacillati</taxon>
        <taxon>Bacillota</taxon>
        <taxon>Bacilli</taxon>
        <taxon>Bacillales</taxon>
        <taxon>Bacillaceae</taxon>
        <taxon>Neobacillus</taxon>
    </lineage>
</organism>
<evidence type="ECO:0000313" key="6">
    <source>
        <dbReference type="EMBL" id="AZU60387.1"/>
    </source>
</evidence>
<dbReference type="NCBIfam" id="NF033679">
    <property type="entry name" value="DNRLRE_dom"/>
    <property type="match status" value="1"/>
</dbReference>
<dbReference type="InterPro" id="IPR052177">
    <property type="entry name" value="Divisome_Glycosyl_Hydrolase"/>
</dbReference>
<comment type="subcellular location">
    <subcellularLocation>
        <location evidence="1">Secreted</location>
    </subcellularLocation>
</comment>
<sequence length="668" mass="75108">MVKGLILSITSIIVFISSFLDWGLFSQTVRAANAASYTQVSTPGALEDTFISSQSPSTTYSKSQYLVTGNHSTFGTTRSFLKFQLPNIPKNAVISSAKLSLYQYYNTTNQAIIDIRPVNSPWNAATLTWSNKPLVGSSVSNQTVQKPGWYDFYITKLVKSWYNGSENNGVAIQFRDETQATKIFYSNDHLTYEDLKPSLTVTYDVPEEASKEYRAYWVDMFHDGAKSPAQVDQLIKDVQTSNANTIFLQVRRRGDAFYSNSIEPKSEDPYLQSGYDPLKDLIQKAHAANPKIQVHAWFAMMPIWNKTTPPKDPNHIFNAHGMTQPSEANWLSKTYTGSYVSGSDYVIDPGHPDAVNYTRDIIMHVVRNYDVDGVHMDLVRYMGEDWGYNDVSVQRYNRAYDKTGLPQPSDPNWKQWRRDQVSNMVRKIYTAVQTVSPSITVSAATIAWGDGPITEDDWNQSSTMNSALQDWKSWLEEGSIDLAVPMNYFREYEVNQKSLYENWLEWQKNNQGKRMTLSGVGVYLNSIQDSMSQIRKAQEISSTGKKLGGISIYSYAMTNKDNASNNEFYQALSSASSHSQTPVFPSYVPVSELPWKTAPAKGHLSVTSNAGDHQLVEVSGPEARTVYTDGRGDFQLIDLTPGSYNVKIHNKSYSFTIEAGKVSTIILD</sequence>
<evidence type="ECO:0000256" key="3">
    <source>
        <dbReference type="ARBA" id="ARBA00022729"/>
    </source>
</evidence>
<keyword evidence="7" id="KW-1185">Reference proteome</keyword>
<keyword evidence="2" id="KW-0964">Secreted</keyword>
<dbReference type="Proteomes" id="UP000282892">
    <property type="component" value="Chromosome"/>
</dbReference>
<dbReference type="Pfam" id="PF02638">
    <property type="entry name" value="GHL10"/>
    <property type="match status" value="1"/>
</dbReference>
<dbReference type="Gene3D" id="3.20.20.80">
    <property type="entry name" value="Glycosidases"/>
    <property type="match status" value="1"/>
</dbReference>
<dbReference type="InterPro" id="IPR003790">
    <property type="entry name" value="GHL10"/>
</dbReference>
<dbReference type="STRING" id="1193713.GCA_001636315_03198"/>
<evidence type="ECO:0000256" key="1">
    <source>
        <dbReference type="ARBA" id="ARBA00004613"/>
    </source>
</evidence>
<proteinExistence type="predicted"/>
<feature type="domain" description="Carbohydrate-binding module family 96" evidence="5">
    <location>
        <begin position="45"/>
        <end position="202"/>
    </location>
</feature>
<evidence type="ECO:0000259" key="5">
    <source>
        <dbReference type="Pfam" id="PF24517"/>
    </source>
</evidence>
<dbReference type="SUPFAM" id="SSF51445">
    <property type="entry name" value="(Trans)glycosidases"/>
    <property type="match status" value="1"/>
</dbReference>
<evidence type="ECO:0000256" key="2">
    <source>
        <dbReference type="ARBA" id="ARBA00022525"/>
    </source>
</evidence>
<protein>
    <submittedName>
        <fullName evidence="6">Uncharacterized protein</fullName>
    </submittedName>
</protein>
<dbReference type="AlphaFoldDB" id="A0A3T0HTL8"/>
<dbReference type="KEGG" id="nmk:CHR53_03390"/>
<dbReference type="PANTHER" id="PTHR43405:SF1">
    <property type="entry name" value="GLYCOSYL HYDROLASE DIGH"/>
    <property type="match status" value="1"/>
</dbReference>